<sequence>MPTEDQTPKNENEQKQSETEKPELTSDQDAEPTPEKQPEQTPEQQPEQTLEQESEQTPEKQPEPTPKQESEPTPEKQPEQIPDQKTEAPVTEIAAQDKLDDEPERVVKLADLQEEVEYNDDEIAFMSKLYEDTMQQIKPGEIILGKIVSISDREVAIDIGFKSEGTVPIEEFEDRENLNIGDEIEVYLEDIEDQDGQLVLSKKRADFARIWENIMGVHERGETIVGRCMRRIKGGIVVDVMGIDAFLPGSQIDIHPVRDFDSWIGESCDFRIVKVNEIRKNIVLSRKVLIEDNLRDVREKILSEIQIGQELEGVVKNITDFGAFVDLGGVDGLLHITDLSWGRVNHPSEIVSYDENLKVRILDFDPVRKRISVGLKQLQPHPWEGVEERFPVNSKVMGKVVSITKYGAFIELEDGIEGLIHISEMSWTQHIKHPSQILNIGQEIEIIVLSIDVEGRKVSLGLKQTEEDPWEKLEQKYIVNSIHKGIVRDLVPFGAFIELEEGVEGLVHISDLSWTRKVRHPGEIVKKGDEIDVQIIAFDRNERRIALGHKQTLENPWIIFEKKYPTGSVIDGTVVRTVDKGAIIGLEWSLESFLPVSHFGKDKETGKGRALQEGESLRVEIIDLDIDNKKIVVSAANVQKRADEADYQAYLAEQKEDSESDTPETEVKAEEETKPAVTEETSAEEEKKEDAKPEEAASEEEKTEEAPVVDEKQAEVKEEKKEDTKPAEAVSEEEKAKETPAPEVAPVAEKEEEKPEEKLKEEPAAAEASEEIVEKKEKKAVKKTSKPKTETKTPTKKAKKTTAKKPKEGDEPAKEAKPKKKAATAKKTKSTKKDTAEDKKVKKPAKKKEEKPKE</sequence>
<keyword evidence="2" id="KW-0677">Repeat</keyword>
<feature type="domain" description="S1 motif" evidence="9">
    <location>
        <begin position="567"/>
        <end position="636"/>
    </location>
</feature>
<reference evidence="10 11" key="1">
    <citation type="submission" date="2017-06" db="EMBL/GenBank/DDBJ databases">
        <title>Novel microbial phyla capable of carbon fixation and sulfur reduction in deep-sea sediments.</title>
        <authorList>
            <person name="Huang J."/>
            <person name="Baker B."/>
            <person name="Wang Y."/>
        </authorList>
    </citation>
    <scope>NUCLEOTIDE SEQUENCE [LARGE SCALE GENOMIC DNA]</scope>
    <source>
        <strain evidence="10">B3_LCP</strain>
    </source>
</reference>
<evidence type="ECO:0000256" key="7">
    <source>
        <dbReference type="ARBA" id="ARBA00035517"/>
    </source>
</evidence>
<feature type="compositionally biased region" description="Basic and acidic residues" evidence="8">
    <location>
        <begin position="1"/>
        <end position="24"/>
    </location>
</feature>
<organism evidence="10 11">
    <name type="scientific">candidate division LCP-89 bacterium B3_LCP</name>
    <dbReference type="NCBI Taxonomy" id="2012998"/>
    <lineage>
        <taxon>Bacteria</taxon>
        <taxon>Pseudomonadati</taxon>
        <taxon>Bacteria division LCP-89</taxon>
    </lineage>
</organism>
<dbReference type="GO" id="GO:0022627">
    <property type="term" value="C:cytosolic small ribosomal subunit"/>
    <property type="evidence" value="ECO:0007669"/>
    <property type="project" value="TreeGrafter"/>
</dbReference>
<evidence type="ECO:0000256" key="3">
    <source>
        <dbReference type="ARBA" id="ARBA00022884"/>
    </source>
</evidence>
<feature type="compositionally biased region" description="Basic residues" evidence="8">
    <location>
        <begin position="794"/>
        <end position="804"/>
    </location>
</feature>
<dbReference type="FunFam" id="2.40.50.140:FF:000051">
    <property type="entry name" value="RNA-binding transcriptional accessory protein"/>
    <property type="match status" value="1"/>
</dbReference>
<dbReference type="GO" id="GO:0003735">
    <property type="term" value="F:structural constituent of ribosome"/>
    <property type="evidence" value="ECO:0007669"/>
    <property type="project" value="TreeGrafter"/>
</dbReference>
<protein>
    <recommendedName>
        <fullName evidence="6">Small ribosomal subunit protein bS1</fullName>
    </recommendedName>
    <alternativeName>
        <fullName evidence="7">30S ribosomal protein S1</fullName>
    </alternativeName>
</protein>
<dbReference type="FunFam" id="2.40.50.140:FF:000011">
    <property type="entry name" value="30S ribosomal protein S1"/>
    <property type="match status" value="1"/>
</dbReference>
<feature type="compositionally biased region" description="Basic and acidic residues" evidence="8">
    <location>
        <begin position="684"/>
        <end position="695"/>
    </location>
</feature>
<evidence type="ECO:0000256" key="4">
    <source>
        <dbReference type="ARBA" id="ARBA00022980"/>
    </source>
</evidence>
<feature type="domain" description="S1 motif" evidence="9">
    <location>
        <begin position="308"/>
        <end position="376"/>
    </location>
</feature>
<dbReference type="PROSITE" id="PS50126">
    <property type="entry name" value="S1"/>
    <property type="match status" value="6"/>
</dbReference>
<name>A0A532UZG2_UNCL8</name>
<evidence type="ECO:0000256" key="8">
    <source>
        <dbReference type="SAM" id="MobiDB-lite"/>
    </source>
</evidence>
<dbReference type="EMBL" id="NJBN01000005">
    <property type="protein sequence ID" value="TKJ40308.1"/>
    <property type="molecule type" value="Genomic_DNA"/>
</dbReference>
<keyword evidence="5" id="KW-0687">Ribonucleoprotein</keyword>
<dbReference type="SUPFAM" id="SSF50249">
    <property type="entry name" value="Nucleic acid-binding proteins"/>
    <property type="match status" value="6"/>
</dbReference>
<comment type="similarity">
    <text evidence="1">Belongs to the bacterial ribosomal protein bS1 family.</text>
</comment>
<dbReference type="AlphaFoldDB" id="A0A532UZG2"/>
<feature type="compositionally biased region" description="Basic and acidic residues" evidence="8">
    <location>
        <begin position="748"/>
        <end position="763"/>
    </location>
</feature>
<accession>A0A532UZG2</accession>
<feature type="domain" description="S1 motif" evidence="9">
    <location>
        <begin position="140"/>
        <end position="203"/>
    </location>
</feature>
<feature type="domain" description="S1 motif" evidence="9">
    <location>
        <begin position="221"/>
        <end position="287"/>
    </location>
</feature>
<dbReference type="Pfam" id="PF00575">
    <property type="entry name" value="S1"/>
    <property type="match status" value="6"/>
</dbReference>
<dbReference type="InterPro" id="IPR003029">
    <property type="entry name" value="S1_domain"/>
</dbReference>
<dbReference type="CDD" id="cd05687">
    <property type="entry name" value="S1_RPS1_repeat_ec1_hs1"/>
    <property type="match status" value="1"/>
</dbReference>
<dbReference type="PRINTS" id="PR00681">
    <property type="entry name" value="RIBOSOMALS1"/>
</dbReference>
<gene>
    <name evidence="10" type="ORF">CEE37_08255</name>
</gene>
<feature type="compositionally biased region" description="Basic and acidic residues" evidence="8">
    <location>
        <begin position="805"/>
        <end position="816"/>
    </location>
</feature>
<dbReference type="GO" id="GO:0003729">
    <property type="term" value="F:mRNA binding"/>
    <property type="evidence" value="ECO:0007669"/>
    <property type="project" value="UniProtKB-ARBA"/>
</dbReference>
<comment type="caution">
    <text evidence="10">The sequence shown here is derived from an EMBL/GenBank/DDBJ whole genome shotgun (WGS) entry which is preliminary data.</text>
</comment>
<feature type="region of interest" description="Disordered" evidence="8">
    <location>
        <begin position="652"/>
        <end position="854"/>
    </location>
</feature>
<feature type="region of interest" description="Disordered" evidence="8">
    <location>
        <begin position="1"/>
        <end position="88"/>
    </location>
</feature>
<evidence type="ECO:0000313" key="10">
    <source>
        <dbReference type="EMBL" id="TKJ40308.1"/>
    </source>
</evidence>
<dbReference type="GO" id="GO:0006412">
    <property type="term" value="P:translation"/>
    <property type="evidence" value="ECO:0007669"/>
    <property type="project" value="TreeGrafter"/>
</dbReference>
<feature type="compositionally biased region" description="Basic and acidic residues" evidence="8">
    <location>
        <begin position="57"/>
        <end position="86"/>
    </location>
</feature>
<dbReference type="CDD" id="cd04465">
    <property type="entry name" value="S1_RPS1_repeat_ec2_hs2"/>
    <property type="match status" value="1"/>
</dbReference>
<evidence type="ECO:0000256" key="2">
    <source>
        <dbReference type="ARBA" id="ARBA00022737"/>
    </source>
</evidence>
<feature type="compositionally biased region" description="Basic and acidic residues" evidence="8">
    <location>
        <begin position="709"/>
        <end position="740"/>
    </location>
</feature>
<keyword evidence="3" id="KW-0694">RNA-binding</keyword>
<dbReference type="InterPro" id="IPR035104">
    <property type="entry name" value="Ribosomal_protein_S1-like"/>
</dbReference>
<keyword evidence="4 10" id="KW-0689">Ribosomal protein</keyword>
<dbReference type="PANTHER" id="PTHR10724:SF7">
    <property type="entry name" value="SMALL RIBOSOMAL SUBUNIT PROTEIN BS1C"/>
    <property type="match status" value="1"/>
</dbReference>
<evidence type="ECO:0000256" key="5">
    <source>
        <dbReference type="ARBA" id="ARBA00023274"/>
    </source>
</evidence>
<evidence type="ECO:0000256" key="6">
    <source>
        <dbReference type="ARBA" id="ARBA00035293"/>
    </source>
</evidence>
<dbReference type="InterPro" id="IPR050437">
    <property type="entry name" value="Ribos_protein_bS1-like"/>
</dbReference>
<feature type="compositionally biased region" description="Basic and acidic residues" evidence="8">
    <location>
        <begin position="665"/>
        <end position="674"/>
    </location>
</feature>
<dbReference type="InterPro" id="IPR012340">
    <property type="entry name" value="NA-bd_OB-fold"/>
</dbReference>
<proteinExistence type="inferred from homology"/>
<dbReference type="SMART" id="SM00316">
    <property type="entry name" value="S1"/>
    <property type="match status" value="6"/>
</dbReference>
<evidence type="ECO:0000313" key="11">
    <source>
        <dbReference type="Proteomes" id="UP000319619"/>
    </source>
</evidence>
<dbReference type="CDD" id="cd05688">
    <property type="entry name" value="S1_RPS1_repeat_ec3"/>
    <property type="match status" value="1"/>
</dbReference>
<feature type="compositionally biased region" description="Basic and acidic residues" evidence="8">
    <location>
        <begin position="831"/>
        <end position="840"/>
    </location>
</feature>
<dbReference type="PANTHER" id="PTHR10724">
    <property type="entry name" value="30S RIBOSOMAL PROTEIN S1"/>
    <property type="match status" value="1"/>
</dbReference>
<dbReference type="NCBIfam" id="NF004953">
    <property type="entry name" value="PRK06299.1-3"/>
    <property type="match status" value="1"/>
</dbReference>
<feature type="domain" description="S1 motif" evidence="9">
    <location>
        <begin position="393"/>
        <end position="463"/>
    </location>
</feature>
<feature type="compositionally biased region" description="Basic residues" evidence="8">
    <location>
        <begin position="817"/>
        <end position="830"/>
    </location>
</feature>
<feature type="domain" description="S1 motif" evidence="9">
    <location>
        <begin position="480"/>
        <end position="550"/>
    </location>
</feature>
<evidence type="ECO:0000256" key="1">
    <source>
        <dbReference type="ARBA" id="ARBA00006767"/>
    </source>
</evidence>
<dbReference type="Proteomes" id="UP000319619">
    <property type="component" value="Unassembled WGS sequence"/>
</dbReference>
<dbReference type="Gene3D" id="2.40.50.140">
    <property type="entry name" value="Nucleic acid-binding proteins"/>
    <property type="match status" value="6"/>
</dbReference>
<feature type="compositionally biased region" description="Low complexity" evidence="8">
    <location>
        <begin position="39"/>
        <end position="49"/>
    </location>
</feature>
<evidence type="ECO:0000259" key="9">
    <source>
        <dbReference type="PROSITE" id="PS50126"/>
    </source>
</evidence>